<sequence>TLDVQAGGGCVMPMVNKH</sequence>
<dbReference type="AlphaFoldDB" id="A0A821V2R8"/>
<name>A0A821V2R8_9BILA</name>
<dbReference type="Proteomes" id="UP000663873">
    <property type="component" value="Unassembled WGS sequence"/>
</dbReference>
<comment type="caution">
    <text evidence="1">The sequence shown here is derived from an EMBL/GenBank/DDBJ whole genome shotgun (WGS) entry which is preliminary data.</text>
</comment>
<reference evidence="1" key="1">
    <citation type="submission" date="2021-02" db="EMBL/GenBank/DDBJ databases">
        <authorList>
            <person name="Nowell W R."/>
        </authorList>
    </citation>
    <scope>NUCLEOTIDE SEQUENCE</scope>
</reference>
<evidence type="ECO:0000313" key="1">
    <source>
        <dbReference type="EMBL" id="CAF4899974.1"/>
    </source>
</evidence>
<dbReference type="EMBL" id="CAJOBP010076401">
    <property type="protein sequence ID" value="CAF4899974.1"/>
    <property type="molecule type" value="Genomic_DNA"/>
</dbReference>
<proteinExistence type="predicted"/>
<gene>
    <name evidence="1" type="ORF">UJA718_LOCUS45475</name>
</gene>
<organism evidence="1 2">
    <name type="scientific">Rotaria socialis</name>
    <dbReference type="NCBI Taxonomy" id="392032"/>
    <lineage>
        <taxon>Eukaryota</taxon>
        <taxon>Metazoa</taxon>
        <taxon>Spiralia</taxon>
        <taxon>Gnathifera</taxon>
        <taxon>Rotifera</taxon>
        <taxon>Eurotatoria</taxon>
        <taxon>Bdelloidea</taxon>
        <taxon>Philodinida</taxon>
        <taxon>Philodinidae</taxon>
        <taxon>Rotaria</taxon>
    </lineage>
</organism>
<keyword evidence="2" id="KW-1185">Reference proteome</keyword>
<accession>A0A821V2R8</accession>
<evidence type="ECO:0000313" key="2">
    <source>
        <dbReference type="Proteomes" id="UP000663873"/>
    </source>
</evidence>
<protein>
    <submittedName>
        <fullName evidence="1">Uncharacterized protein</fullName>
    </submittedName>
</protein>
<feature type="non-terminal residue" evidence="1">
    <location>
        <position position="1"/>
    </location>
</feature>